<dbReference type="GO" id="GO:0004672">
    <property type="term" value="F:protein kinase activity"/>
    <property type="evidence" value="ECO:0007669"/>
    <property type="project" value="InterPro"/>
</dbReference>
<dbReference type="PROSITE" id="PS50011">
    <property type="entry name" value="PROTEIN_KINASE_DOM"/>
    <property type="match status" value="1"/>
</dbReference>
<sequence length="778" mass="90205">MNYPKEQRSKITKLDISNQNLERDIDLIDFTNLKKINIVGNRWLGEIKENAKTIVLGSLCLEFKPDKLVINNYPVLGEIRTFGEIKNITEVSIINCPRLKKAKLREFDCENNQLTNMDFSGLEKLTYVNLNNNNFSQQDLTIFSQLANLEELQIGNDGQEKVNWWTGSLEPLKYCYQLKKLNIKNTDLNSGVEYLPISLKELENMYKAKLVPCFLRILAYLSPSYIEHDDLVKIKDLYSEKIGYSTKERPESKIREIAKQLDLFTKEYHNWAELEIGFSPNELNYVQGDYFFATHLKKEKELNPQNITLRQKWEEKGFNQQQVETLIKNGLKPNDYDYAKWLEKKRTLLLEILRKIFFINTVEWYREEYKKVNSKYGLCKQCREPHTEGRKEFLGQALIDIFFGAKLIRSIMDIFHIKLKVVLKSLNSSRENITDDFLEEIANHRLVDSRPDSRGIVPFYGISRDPKTGDYLMVMEYVEDGDLRQFSKDILINADLSIKIEHLFSKIVLMHELSKGLKLIHDRGLMHRDFHPGNILCTRVGKSFGGFFCTHASITDLGLCRPANETNKENVYGVLPYVAPEVLQGQPYTQASDIYSFGIIAYEIFANAHPYPEMDDLDLALKICQGLRPNLDTAILPQLLKDLIKRCRLMNECGTDSEFSRQQSLMIFDLSLMEKENNNNNDSSNSIHHPQIVYRSRLLLTKQIAQLLQNSQEINTSQAEFDILKGCGEAEETSKALENYAEPQWVKEKVATGEVNLDELRQAYQEELQTQIEISPIR</sequence>
<dbReference type="PANTHER" id="PTHR45756">
    <property type="entry name" value="PALMITOYLTRANSFERASE"/>
    <property type="match status" value="1"/>
</dbReference>
<dbReference type="PANTHER" id="PTHR45756:SF1">
    <property type="entry name" value="PROTEIN KINASE DOMAIN CONTAINING PROTEIN"/>
    <property type="match status" value="1"/>
</dbReference>
<dbReference type="OrthoDB" id="2449606at2759"/>
<dbReference type="Gene3D" id="1.10.510.10">
    <property type="entry name" value="Transferase(Phosphotransferase) domain 1"/>
    <property type="match status" value="1"/>
</dbReference>
<dbReference type="Gene3D" id="3.80.10.10">
    <property type="entry name" value="Ribonuclease Inhibitor"/>
    <property type="match status" value="1"/>
</dbReference>
<dbReference type="SUPFAM" id="SSF52058">
    <property type="entry name" value="L domain-like"/>
    <property type="match status" value="1"/>
</dbReference>
<dbReference type="InterPro" id="IPR032675">
    <property type="entry name" value="LRR_dom_sf"/>
</dbReference>
<organism evidence="2 3">
    <name type="scientific">Racocetra fulgida</name>
    <dbReference type="NCBI Taxonomy" id="60492"/>
    <lineage>
        <taxon>Eukaryota</taxon>
        <taxon>Fungi</taxon>
        <taxon>Fungi incertae sedis</taxon>
        <taxon>Mucoromycota</taxon>
        <taxon>Glomeromycotina</taxon>
        <taxon>Glomeromycetes</taxon>
        <taxon>Diversisporales</taxon>
        <taxon>Gigasporaceae</taxon>
        <taxon>Racocetra</taxon>
    </lineage>
</organism>
<name>A0A9N9B5S9_9GLOM</name>
<evidence type="ECO:0000313" key="2">
    <source>
        <dbReference type="EMBL" id="CAG8556614.1"/>
    </source>
</evidence>
<dbReference type="AlphaFoldDB" id="A0A9N9B5S9"/>
<dbReference type="InterPro" id="IPR053215">
    <property type="entry name" value="TKL_Ser/Thr_kinase"/>
</dbReference>
<proteinExistence type="predicted"/>
<reference evidence="2" key="1">
    <citation type="submission" date="2021-06" db="EMBL/GenBank/DDBJ databases">
        <authorList>
            <person name="Kallberg Y."/>
            <person name="Tangrot J."/>
            <person name="Rosling A."/>
        </authorList>
    </citation>
    <scope>NUCLEOTIDE SEQUENCE</scope>
    <source>
        <strain evidence="2">IN212</strain>
    </source>
</reference>
<dbReference type="EMBL" id="CAJVPZ010005115">
    <property type="protein sequence ID" value="CAG8556614.1"/>
    <property type="molecule type" value="Genomic_DNA"/>
</dbReference>
<dbReference type="InterPro" id="IPR011009">
    <property type="entry name" value="Kinase-like_dom_sf"/>
</dbReference>
<dbReference type="Pfam" id="PF00069">
    <property type="entry name" value="Pkinase"/>
    <property type="match status" value="1"/>
</dbReference>
<dbReference type="SUPFAM" id="SSF56112">
    <property type="entry name" value="Protein kinase-like (PK-like)"/>
    <property type="match status" value="1"/>
</dbReference>
<keyword evidence="3" id="KW-1185">Reference proteome</keyword>
<protein>
    <submittedName>
        <fullName evidence="2">20010_t:CDS:1</fullName>
    </submittedName>
</protein>
<dbReference type="InterPro" id="IPR000719">
    <property type="entry name" value="Prot_kinase_dom"/>
</dbReference>
<dbReference type="Proteomes" id="UP000789396">
    <property type="component" value="Unassembled WGS sequence"/>
</dbReference>
<evidence type="ECO:0000259" key="1">
    <source>
        <dbReference type="PROSITE" id="PS50011"/>
    </source>
</evidence>
<gene>
    <name evidence="2" type="ORF">RFULGI_LOCUS4878</name>
</gene>
<evidence type="ECO:0000313" key="3">
    <source>
        <dbReference type="Proteomes" id="UP000789396"/>
    </source>
</evidence>
<comment type="caution">
    <text evidence="2">The sequence shown here is derived from an EMBL/GenBank/DDBJ whole genome shotgun (WGS) entry which is preliminary data.</text>
</comment>
<accession>A0A9N9B5S9</accession>
<feature type="domain" description="Protein kinase" evidence="1">
    <location>
        <begin position="388"/>
        <end position="673"/>
    </location>
</feature>
<dbReference type="GO" id="GO:0005524">
    <property type="term" value="F:ATP binding"/>
    <property type="evidence" value="ECO:0007669"/>
    <property type="project" value="InterPro"/>
</dbReference>